<evidence type="ECO:0000256" key="1">
    <source>
        <dbReference type="ARBA" id="ARBA00022729"/>
    </source>
</evidence>
<accession>A0A1J5S7A9</accession>
<evidence type="ECO:0000256" key="2">
    <source>
        <dbReference type="ARBA" id="ARBA00023180"/>
    </source>
</evidence>
<protein>
    <submittedName>
        <fullName evidence="4">Endoglucanase C</fullName>
        <ecNumber evidence="4">3.2.1.4</ecNumber>
    </submittedName>
</protein>
<dbReference type="PANTHER" id="PTHR45842">
    <property type="entry name" value="SYNAPTIC ADHESION-LIKE MOLECULE SALM"/>
    <property type="match status" value="1"/>
</dbReference>
<reference evidence="4" key="1">
    <citation type="submission" date="2016-10" db="EMBL/GenBank/DDBJ databases">
        <title>Sequence of Gallionella enrichment culture.</title>
        <authorList>
            <person name="Poehlein A."/>
            <person name="Muehling M."/>
            <person name="Daniel R."/>
        </authorList>
    </citation>
    <scope>NUCLEOTIDE SEQUENCE</scope>
</reference>
<dbReference type="PROSITE" id="PS50835">
    <property type="entry name" value="IG_LIKE"/>
    <property type="match status" value="1"/>
</dbReference>
<evidence type="ECO:0000259" key="3">
    <source>
        <dbReference type="PROSITE" id="PS50835"/>
    </source>
</evidence>
<dbReference type="EMBL" id="MLJW01000058">
    <property type="protein sequence ID" value="OIR04361.1"/>
    <property type="molecule type" value="Genomic_DNA"/>
</dbReference>
<evidence type="ECO:0000313" key="4">
    <source>
        <dbReference type="EMBL" id="OIR04361.1"/>
    </source>
</evidence>
<dbReference type="GO" id="GO:0008810">
    <property type="term" value="F:cellulase activity"/>
    <property type="evidence" value="ECO:0007669"/>
    <property type="project" value="UniProtKB-EC"/>
</dbReference>
<dbReference type="Pfam" id="PF13927">
    <property type="entry name" value="Ig_3"/>
    <property type="match status" value="1"/>
</dbReference>
<keyword evidence="4" id="KW-0326">Glycosidase</keyword>
<proteinExistence type="predicted"/>
<dbReference type="InterPro" id="IPR003598">
    <property type="entry name" value="Ig_sub2"/>
</dbReference>
<keyword evidence="1" id="KW-0732">Signal</keyword>
<dbReference type="InterPro" id="IPR036179">
    <property type="entry name" value="Ig-like_dom_sf"/>
</dbReference>
<comment type="caution">
    <text evidence="4">The sequence shown here is derived from an EMBL/GenBank/DDBJ whole genome shotgun (WGS) entry which is preliminary data.</text>
</comment>
<keyword evidence="2" id="KW-0325">Glycoprotein</keyword>
<dbReference type="InterPro" id="IPR050467">
    <property type="entry name" value="LRFN"/>
</dbReference>
<keyword evidence="4" id="KW-0378">Hydrolase</keyword>
<feature type="domain" description="Ig-like" evidence="3">
    <location>
        <begin position="160"/>
        <end position="247"/>
    </location>
</feature>
<dbReference type="SMART" id="SM00408">
    <property type="entry name" value="IGc2"/>
    <property type="match status" value="1"/>
</dbReference>
<dbReference type="InterPro" id="IPR003599">
    <property type="entry name" value="Ig_sub"/>
</dbReference>
<sequence>MNTPRWSPSVVSFVLASLLITKIAFAGSFTSTGTQPYVLGDPNEAFTWTGAWPAPASTYSYLTGGGTSDGPLAYTYVDLKVIRPDGTIASLNSNVAASSGATASVGVGTNALNQLGTWTVQAWSVVNVGRWNGSAYVYSQAEQGLIGQATFRVVSAETPPTVTVSPSAASVFVTQTQVFSASISGTPTPSIRWQFSNNKGVSWNDIPGATSSTYTINNATVEQAGLYRCIASNTAGSASAYGSLTVTRTLPQSVSITADRTIIPARVAVMFTLSGSNTSYTLVGGPPDFPATNPQNKTVHFSYTFPSPGTWTIYAHAPADLPFYAASAGDTPVTITVTDPGKSPSSASLTPVSVGLVHGARQEFVATTTTGTYAWSCSAGSLSSTSAQSVVWTAPDSGTVATVSVKDPGDATHDSSSLAIANVTLSAPPKSASSAFITPATPTVALGGRQVFTANTTTGRYAWSCSAGTLTSTTAQSVTWTAPSSGTAATVSVYDPGDATRDPSPPAIANVSLSAPPKLTSSAYITPAAPSVALGGRQIFSATTTTGRYVWSCSAGTLTSTTAQSVTWTAPSSGTAATVEVADPGDVTRDPSSPAAASVRLSAEVQSTSASISPSSATVRVNVSQGFEAVTTTGYVRWSCSAGTLSFSGTTLAPGTILPTIATVSWRAPEVSGTAMVSAVDPGDATHSVSAPAKAWVTVEKNDCGELFISPPSVTVGYGNSYTFSAGSLGGGPSSSGLYFWSCSSGTLSSTSTKTVYWTAPSSGGSATISVIDPGNASWNPSIVPAVSTVTLMNPSTAVINPASAFVVYGKTQAFTGTTTTGRMQWRCTAGSLWPTMGSTVTWTAPASGESAMVSLSDPGDDTHAMSPWVSSAVTLGATLTRMTSLAPVASSFTDAGGRTYDRLWQTGSTWNAYLGRSGLRFVATGQGTGGVRTFELQAKSPAPGAVYATLASDVLSPSTGPVSHTFSGLMLDQPSSANALVPASYAAGAPLVGVWTFRARLQDAGGVWSGYSSEVPVTVALPIVVRTETLQSYPPVGPEGAWLEPSDPKTFSLKLWVP</sequence>
<dbReference type="AlphaFoldDB" id="A0A1J5S7A9"/>
<dbReference type="InterPro" id="IPR007110">
    <property type="entry name" value="Ig-like_dom"/>
</dbReference>
<organism evidence="4">
    <name type="scientific">mine drainage metagenome</name>
    <dbReference type="NCBI Taxonomy" id="410659"/>
    <lineage>
        <taxon>unclassified sequences</taxon>
        <taxon>metagenomes</taxon>
        <taxon>ecological metagenomes</taxon>
    </lineage>
</organism>
<gene>
    <name evidence="4" type="primary">cenC_1</name>
    <name evidence="4" type="ORF">GALL_135610</name>
</gene>
<dbReference type="Gene3D" id="2.60.40.10">
    <property type="entry name" value="Immunoglobulins"/>
    <property type="match status" value="1"/>
</dbReference>
<dbReference type="SMART" id="SM00409">
    <property type="entry name" value="IG"/>
    <property type="match status" value="1"/>
</dbReference>
<name>A0A1J5S7A9_9ZZZZ</name>
<dbReference type="PANTHER" id="PTHR45842:SF12">
    <property type="entry name" value="KEKKON 5, ISOFORM A"/>
    <property type="match status" value="1"/>
</dbReference>
<dbReference type="SUPFAM" id="SSF48726">
    <property type="entry name" value="Immunoglobulin"/>
    <property type="match status" value="1"/>
</dbReference>
<dbReference type="EC" id="3.2.1.4" evidence="4"/>
<dbReference type="InterPro" id="IPR013783">
    <property type="entry name" value="Ig-like_fold"/>
</dbReference>